<dbReference type="AlphaFoldDB" id="A0AAW1NIL3"/>
<keyword evidence="2" id="KW-1185">Reference proteome</keyword>
<dbReference type="EMBL" id="JALJOQ010000247">
    <property type="protein sequence ID" value="KAK9787500.1"/>
    <property type="molecule type" value="Genomic_DNA"/>
</dbReference>
<protein>
    <submittedName>
        <fullName evidence="1">Uncharacterized protein</fullName>
    </submittedName>
</protein>
<evidence type="ECO:0000313" key="1">
    <source>
        <dbReference type="EMBL" id="KAK9787500.1"/>
    </source>
</evidence>
<gene>
    <name evidence="1" type="ORF">WJX73_009000</name>
</gene>
<proteinExistence type="predicted"/>
<accession>A0AAW1NIL3</accession>
<name>A0AAW1NIL3_9CHLO</name>
<dbReference type="Proteomes" id="UP001465755">
    <property type="component" value="Unassembled WGS sequence"/>
</dbReference>
<organism evidence="1 2">
    <name type="scientific">Symbiochloris irregularis</name>
    <dbReference type="NCBI Taxonomy" id="706552"/>
    <lineage>
        <taxon>Eukaryota</taxon>
        <taxon>Viridiplantae</taxon>
        <taxon>Chlorophyta</taxon>
        <taxon>core chlorophytes</taxon>
        <taxon>Trebouxiophyceae</taxon>
        <taxon>Trebouxiales</taxon>
        <taxon>Trebouxiaceae</taxon>
        <taxon>Symbiochloris</taxon>
    </lineage>
</organism>
<sequence>MTSALLQKCPHAPAILRTDARASQVLRRRQFCRCQASDSAEPAGRQLAADFERFLNESRAPRTEQRRSPSHLMAPTTMIASQLDALQRNDYPDTDSGIRAAYAFTKPYECEDMISGQPQPARARSWHAQETWLSYTEFHAMLHSVPYKVLLGCDRWEAVSGLNFPSRRHSDRAIQAVKVFSPRREASVDDSDLREHTFTFCLQEIAKGPYKGCWMTIGCRVGDYANV</sequence>
<evidence type="ECO:0000313" key="2">
    <source>
        <dbReference type="Proteomes" id="UP001465755"/>
    </source>
</evidence>
<dbReference type="PANTHER" id="PTHR35716">
    <property type="entry name" value="OS05G0574700 PROTEIN-RELATED"/>
    <property type="match status" value="1"/>
</dbReference>
<dbReference type="PANTHER" id="PTHR35716:SF4">
    <property type="entry name" value="ARGININE DECARBOXYLASE"/>
    <property type="match status" value="1"/>
</dbReference>
<reference evidence="1 2" key="1">
    <citation type="journal article" date="2024" name="Nat. Commun.">
        <title>Phylogenomics reveals the evolutionary origins of lichenization in chlorophyte algae.</title>
        <authorList>
            <person name="Puginier C."/>
            <person name="Libourel C."/>
            <person name="Otte J."/>
            <person name="Skaloud P."/>
            <person name="Haon M."/>
            <person name="Grisel S."/>
            <person name="Petersen M."/>
            <person name="Berrin J.G."/>
            <person name="Delaux P.M."/>
            <person name="Dal Grande F."/>
            <person name="Keller J."/>
        </authorList>
    </citation>
    <scope>NUCLEOTIDE SEQUENCE [LARGE SCALE GENOMIC DNA]</scope>
    <source>
        <strain evidence="1 2">SAG 2036</strain>
    </source>
</reference>
<comment type="caution">
    <text evidence="1">The sequence shown here is derived from an EMBL/GenBank/DDBJ whole genome shotgun (WGS) entry which is preliminary data.</text>
</comment>